<evidence type="ECO:0000256" key="3">
    <source>
        <dbReference type="ARBA" id="ARBA00022630"/>
    </source>
</evidence>
<sequence>MDFSFNSDQEELRGLTSRVLTDRCTLEHLKEIEGGEGIDMALWRELADLGIVGIGMPESAGGAGLGFAEVAIVLEEVGRFVAQVPALAVMGMAAPFLAEYAPAHLAGLASGERIVTVALHELVGDVHVPAITGAGGSITGVKTNVPFGTVADGFIVSAADGIYFVDAKASGVTVERQDATDGIPDAKVTFAGAAAEKLADASALDRLIEYGQTSQSLIMSGVTAKSVEIMAEYVKERVQFDRQIATFQAVAQRAADCRIDADAIKLTAWGAAMRLNDGLPAGENAASAKYWAAEGGARVVRACTHLHGGVGVDRDYPLHRYYLWAKKQELFLGGTTQSLLHLGKILADTPVNA</sequence>
<evidence type="ECO:0000313" key="9">
    <source>
        <dbReference type="EMBL" id="CAB4930472.1"/>
    </source>
</evidence>
<proteinExistence type="inferred from homology"/>
<dbReference type="AlphaFoldDB" id="A0A6J5YID2"/>
<name>A0A6J5YID2_9ZZZZ</name>
<dbReference type="Gene3D" id="1.20.140.10">
    <property type="entry name" value="Butyryl-CoA Dehydrogenase, subunit A, domain 3"/>
    <property type="match status" value="1"/>
</dbReference>
<dbReference type="InterPro" id="IPR009100">
    <property type="entry name" value="AcylCoA_DH/oxidase_NM_dom_sf"/>
</dbReference>
<keyword evidence="3" id="KW-0285">Flavoprotein</keyword>
<evidence type="ECO:0000259" key="7">
    <source>
        <dbReference type="Pfam" id="PF02771"/>
    </source>
</evidence>
<dbReference type="PANTHER" id="PTHR43884">
    <property type="entry name" value="ACYL-COA DEHYDROGENASE"/>
    <property type="match status" value="1"/>
</dbReference>
<keyword evidence="4" id="KW-0274">FAD</keyword>
<evidence type="ECO:0000256" key="4">
    <source>
        <dbReference type="ARBA" id="ARBA00022827"/>
    </source>
</evidence>
<gene>
    <name evidence="8" type="ORF">UFOPK1392_01996</name>
    <name evidence="9" type="ORF">UFOPK3733_00637</name>
</gene>
<dbReference type="SUPFAM" id="SSF56645">
    <property type="entry name" value="Acyl-CoA dehydrogenase NM domain-like"/>
    <property type="match status" value="1"/>
</dbReference>
<dbReference type="PANTHER" id="PTHR43884:SF20">
    <property type="entry name" value="ACYL-COA DEHYDROGENASE FADE28"/>
    <property type="match status" value="1"/>
</dbReference>
<comment type="similarity">
    <text evidence="2">Belongs to the acyl-CoA dehydrogenase family.</text>
</comment>
<dbReference type="InterPro" id="IPR037069">
    <property type="entry name" value="AcylCoA_DH/ox_N_sf"/>
</dbReference>
<reference evidence="8" key="1">
    <citation type="submission" date="2020-05" db="EMBL/GenBank/DDBJ databases">
        <authorList>
            <person name="Chiriac C."/>
            <person name="Salcher M."/>
            <person name="Ghai R."/>
            <person name="Kavagutti S V."/>
        </authorList>
    </citation>
    <scope>NUCLEOTIDE SEQUENCE</scope>
</reference>
<keyword evidence="5" id="KW-0560">Oxidoreductase</keyword>
<dbReference type="SUPFAM" id="SSF47203">
    <property type="entry name" value="Acyl-CoA dehydrogenase C-terminal domain-like"/>
    <property type="match status" value="1"/>
</dbReference>
<feature type="domain" description="Acyl-CoA dehydrogenase/oxidase C-terminal" evidence="6">
    <location>
        <begin position="214"/>
        <end position="339"/>
    </location>
</feature>
<evidence type="ECO:0000256" key="5">
    <source>
        <dbReference type="ARBA" id="ARBA00023002"/>
    </source>
</evidence>
<dbReference type="InterPro" id="IPR009075">
    <property type="entry name" value="AcylCo_DH/oxidase_C"/>
</dbReference>
<evidence type="ECO:0000256" key="1">
    <source>
        <dbReference type="ARBA" id="ARBA00001974"/>
    </source>
</evidence>
<dbReference type="EMBL" id="CAEMXZ010000118">
    <property type="protein sequence ID" value="CAB4324231.1"/>
    <property type="molecule type" value="Genomic_DNA"/>
</dbReference>
<evidence type="ECO:0000313" key="8">
    <source>
        <dbReference type="EMBL" id="CAB4324231.1"/>
    </source>
</evidence>
<evidence type="ECO:0000259" key="6">
    <source>
        <dbReference type="Pfam" id="PF00441"/>
    </source>
</evidence>
<dbReference type="InterPro" id="IPR036250">
    <property type="entry name" value="AcylCo_DH-like_C"/>
</dbReference>
<dbReference type="Pfam" id="PF02771">
    <property type="entry name" value="Acyl-CoA_dh_N"/>
    <property type="match status" value="1"/>
</dbReference>
<organism evidence="8">
    <name type="scientific">freshwater metagenome</name>
    <dbReference type="NCBI Taxonomy" id="449393"/>
    <lineage>
        <taxon>unclassified sequences</taxon>
        <taxon>metagenomes</taxon>
        <taxon>ecological metagenomes</taxon>
    </lineage>
</organism>
<dbReference type="EMBL" id="CAFBNC010000021">
    <property type="protein sequence ID" value="CAB4930472.1"/>
    <property type="molecule type" value="Genomic_DNA"/>
</dbReference>
<dbReference type="GO" id="GO:0050660">
    <property type="term" value="F:flavin adenine dinucleotide binding"/>
    <property type="evidence" value="ECO:0007669"/>
    <property type="project" value="InterPro"/>
</dbReference>
<dbReference type="Pfam" id="PF00441">
    <property type="entry name" value="Acyl-CoA_dh_1"/>
    <property type="match status" value="1"/>
</dbReference>
<dbReference type="Gene3D" id="2.40.110.10">
    <property type="entry name" value="Butyryl-CoA Dehydrogenase, subunit A, domain 2"/>
    <property type="match status" value="1"/>
</dbReference>
<dbReference type="GO" id="GO:0003995">
    <property type="term" value="F:acyl-CoA dehydrogenase activity"/>
    <property type="evidence" value="ECO:0007669"/>
    <property type="project" value="TreeGrafter"/>
</dbReference>
<evidence type="ECO:0000256" key="2">
    <source>
        <dbReference type="ARBA" id="ARBA00009347"/>
    </source>
</evidence>
<accession>A0A6J5YID2</accession>
<feature type="domain" description="Acyl-CoA dehydrogenase/oxidase N-terminal" evidence="7">
    <location>
        <begin position="7"/>
        <end position="100"/>
    </location>
</feature>
<comment type="cofactor">
    <cofactor evidence="1">
        <name>FAD</name>
        <dbReference type="ChEBI" id="CHEBI:57692"/>
    </cofactor>
</comment>
<dbReference type="InterPro" id="IPR046373">
    <property type="entry name" value="Acyl-CoA_Oxase/DH_mid-dom_sf"/>
</dbReference>
<dbReference type="Gene3D" id="1.10.540.10">
    <property type="entry name" value="Acyl-CoA dehydrogenase/oxidase, N-terminal domain"/>
    <property type="match status" value="1"/>
</dbReference>
<dbReference type="InterPro" id="IPR013786">
    <property type="entry name" value="AcylCoA_DH/ox_N"/>
</dbReference>
<protein>
    <submittedName>
        <fullName evidence="8">Unannotated protein</fullName>
    </submittedName>
</protein>